<dbReference type="EMBL" id="JAODUP010000060">
    <property type="protein sequence ID" value="KAK2164699.1"/>
    <property type="molecule type" value="Genomic_DNA"/>
</dbReference>
<evidence type="ECO:0008006" key="3">
    <source>
        <dbReference type="Google" id="ProtNLM"/>
    </source>
</evidence>
<dbReference type="Proteomes" id="UP001208570">
    <property type="component" value="Unassembled WGS sequence"/>
</dbReference>
<keyword evidence="2" id="KW-1185">Reference proteome</keyword>
<reference evidence="1" key="1">
    <citation type="journal article" date="2023" name="Mol. Biol. Evol.">
        <title>Third-Generation Sequencing Reveals the Adaptive Role of the Epigenome in Three Deep-Sea Polychaetes.</title>
        <authorList>
            <person name="Perez M."/>
            <person name="Aroh O."/>
            <person name="Sun Y."/>
            <person name="Lan Y."/>
            <person name="Juniper S.K."/>
            <person name="Young C.R."/>
            <person name="Angers B."/>
            <person name="Qian P.Y."/>
        </authorList>
    </citation>
    <scope>NUCLEOTIDE SEQUENCE</scope>
    <source>
        <strain evidence="1">P08H-3</strain>
    </source>
</reference>
<evidence type="ECO:0000313" key="1">
    <source>
        <dbReference type="EMBL" id="KAK2164699.1"/>
    </source>
</evidence>
<gene>
    <name evidence="1" type="ORF">LSH36_60g05002</name>
</gene>
<name>A0AAD9K4N2_9ANNE</name>
<proteinExistence type="predicted"/>
<evidence type="ECO:0000313" key="2">
    <source>
        <dbReference type="Proteomes" id="UP001208570"/>
    </source>
</evidence>
<comment type="caution">
    <text evidence="1">The sequence shown here is derived from an EMBL/GenBank/DDBJ whole genome shotgun (WGS) entry which is preliminary data.</text>
</comment>
<accession>A0AAD9K4N2</accession>
<sequence>MQGYDDDDTQLYLPITGPKDCVYVREQCLRPKDCLSDIHTWMSANRLKLNTNKTEIMLFRTSQKLESVTITSLSVAGTRVHVTEGPITNFGIMFDSSLSMTAQVNKVVKT</sequence>
<dbReference type="AlphaFoldDB" id="A0AAD9K4N2"/>
<protein>
    <recommendedName>
        <fullName evidence="3">Reverse transcriptase domain-containing protein</fullName>
    </recommendedName>
</protein>
<organism evidence="1 2">
    <name type="scientific">Paralvinella palmiformis</name>
    <dbReference type="NCBI Taxonomy" id="53620"/>
    <lineage>
        <taxon>Eukaryota</taxon>
        <taxon>Metazoa</taxon>
        <taxon>Spiralia</taxon>
        <taxon>Lophotrochozoa</taxon>
        <taxon>Annelida</taxon>
        <taxon>Polychaeta</taxon>
        <taxon>Sedentaria</taxon>
        <taxon>Canalipalpata</taxon>
        <taxon>Terebellida</taxon>
        <taxon>Terebelliformia</taxon>
        <taxon>Alvinellidae</taxon>
        <taxon>Paralvinella</taxon>
    </lineage>
</organism>